<feature type="region of interest" description="Disordered" evidence="1">
    <location>
        <begin position="1"/>
        <end position="32"/>
    </location>
</feature>
<organism evidence="2">
    <name type="scientific">viral metagenome</name>
    <dbReference type="NCBI Taxonomy" id="1070528"/>
    <lineage>
        <taxon>unclassified sequences</taxon>
        <taxon>metagenomes</taxon>
        <taxon>organismal metagenomes</taxon>
    </lineage>
</organism>
<dbReference type="AlphaFoldDB" id="A0A6C0HSB7"/>
<dbReference type="EMBL" id="MN740006">
    <property type="protein sequence ID" value="QHT83036.1"/>
    <property type="molecule type" value="Genomic_DNA"/>
</dbReference>
<reference evidence="2" key="1">
    <citation type="journal article" date="2020" name="Nature">
        <title>Giant virus diversity and host interactions through global metagenomics.</title>
        <authorList>
            <person name="Schulz F."/>
            <person name="Roux S."/>
            <person name="Paez-Espino D."/>
            <person name="Jungbluth S."/>
            <person name="Walsh D.A."/>
            <person name="Denef V.J."/>
            <person name="McMahon K.D."/>
            <person name="Konstantinidis K.T."/>
            <person name="Eloe-Fadrosh E.A."/>
            <person name="Kyrpides N.C."/>
            <person name="Woyke T."/>
        </authorList>
    </citation>
    <scope>NUCLEOTIDE SEQUENCE</scope>
    <source>
        <strain evidence="2">GVMAG-M-3300023184-167</strain>
    </source>
</reference>
<feature type="compositionally biased region" description="Basic residues" evidence="1">
    <location>
        <begin position="13"/>
        <end position="23"/>
    </location>
</feature>
<accession>A0A6C0HSB7</accession>
<evidence type="ECO:0000313" key="2">
    <source>
        <dbReference type="EMBL" id="QHT83036.1"/>
    </source>
</evidence>
<evidence type="ECO:0008006" key="3">
    <source>
        <dbReference type="Google" id="ProtNLM"/>
    </source>
</evidence>
<feature type="compositionally biased region" description="Basic and acidic residues" evidence="1">
    <location>
        <begin position="1"/>
        <end position="12"/>
    </location>
</feature>
<evidence type="ECO:0000256" key="1">
    <source>
        <dbReference type="SAM" id="MobiDB-lite"/>
    </source>
</evidence>
<name>A0A6C0HSB7_9ZZZZ</name>
<proteinExistence type="predicted"/>
<sequence>MNEKRQPQELKRDPKKRGRKPKGGKIITHINNSDNSENKFPNIIVHLKCSLNDLVNSKNIIESFHFTKDLSYEEIVEPTEIGTKESEEEITNKIIWKKIKQIKHTMHNNDIYEKKSACFWCTCSFTNPIIHIPKFFYKGAYESYGCFCSPECSVGFLMNEKMDTSTKFERYYLINNVYGKIYNYGKNIKPAPSPFYLLDKYFGNLTIEEYRSLYKLDKLIVVTDKPLSRSLPELHEDNDEFILNTKIIPSNIKQRYGAVLGKA</sequence>
<protein>
    <recommendedName>
        <fullName evidence="3">MYM-type domain-containing protein</fullName>
    </recommendedName>
</protein>